<name>A0A1A6A1S3_9TREE</name>
<reference evidence="2" key="1">
    <citation type="submission" date="2013-07" db="EMBL/GenBank/DDBJ databases">
        <title>The Genome Sequence of Cryptococcus dejecticola CBS10117.</title>
        <authorList>
            <consortium name="The Broad Institute Genome Sequencing Platform"/>
            <person name="Cuomo C."/>
            <person name="Litvintseva A."/>
            <person name="Chen Y."/>
            <person name="Heitman J."/>
            <person name="Sun S."/>
            <person name="Springer D."/>
            <person name="Dromer F."/>
            <person name="Young S.K."/>
            <person name="Zeng Q."/>
            <person name="Gargeya S."/>
            <person name="Fitzgerald M."/>
            <person name="Abouelleil A."/>
            <person name="Alvarado L."/>
            <person name="Berlin A.M."/>
            <person name="Chapman S.B."/>
            <person name="Dewar J."/>
            <person name="Goldberg J."/>
            <person name="Griggs A."/>
            <person name="Gujja S."/>
            <person name="Hansen M."/>
            <person name="Howarth C."/>
            <person name="Imamovic A."/>
            <person name="Larimer J."/>
            <person name="McCowan C."/>
            <person name="Murphy C."/>
            <person name="Pearson M."/>
            <person name="Priest M."/>
            <person name="Roberts A."/>
            <person name="Saif S."/>
            <person name="Shea T."/>
            <person name="Sykes S."/>
            <person name="Wortman J."/>
            <person name="Nusbaum C."/>
            <person name="Birren B."/>
        </authorList>
    </citation>
    <scope>NUCLEOTIDE SEQUENCE [LARGE SCALE GENOMIC DNA]</scope>
    <source>
        <strain evidence="2">CBS 10117</strain>
    </source>
</reference>
<dbReference type="STRING" id="1296121.A0A1A6A1S3"/>
<dbReference type="OrthoDB" id="2922289at2759"/>
<evidence type="ECO:0000313" key="2">
    <source>
        <dbReference type="EMBL" id="OBR84007.1"/>
    </source>
</evidence>
<accession>A0A1A6A1S3</accession>
<gene>
    <name evidence="2" type="ORF">I303_06294</name>
</gene>
<sequence>MSDQPPKAASKDLIKERADLDETHQSKSNRQARKVIDYTKLFLPLNEWTSVREKVTTLDEAFWEGKGESFATETREETTWSVKIRDLKDLLRLSLEPTRFVVKKDLRELKRDDYLNYVVAQLSGRASFALSDCSLTDYDHHVLAYEQAMKEDPASTSKIAGFVQLLIGELIMTIDVSEAFRALLHGSDTQSERELSLPAFPVHAGDLSEISLILDRARKIFSEPFPDSDILYRDGKMTEKGCSMLWEHWNSTSDRFYNLTVNDLFEVNDLLKPPSPRWDPTFDSQTSIDDLPRSIEAAFSIEENLPYAQSGHKFFTAHHAGLNIGERSTIDSDIKLNVGEDVPAQSVHSAPPDAAAKHDLIKPFQVTNKQFRLVKRLFSDTGDGQGQVRYVDIEKLLSRIGFDTLRRIEECGGSIVRFTPPNNAGFPFNDHRPHPEKTINALRHRAFGKLLTERYGWDETWFARAAETGQY</sequence>
<feature type="region of interest" description="Disordered" evidence="1">
    <location>
        <begin position="1"/>
        <end position="27"/>
    </location>
</feature>
<evidence type="ECO:0000256" key="1">
    <source>
        <dbReference type="SAM" id="MobiDB-lite"/>
    </source>
</evidence>
<feature type="compositionally biased region" description="Basic and acidic residues" evidence="1">
    <location>
        <begin position="9"/>
        <end position="25"/>
    </location>
</feature>
<dbReference type="EMBL" id="KI894033">
    <property type="protein sequence ID" value="OBR84007.1"/>
    <property type="molecule type" value="Genomic_DNA"/>
</dbReference>
<dbReference type="VEuPathDB" id="FungiDB:I303_06294"/>
<proteinExistence type="predicted"/>
<organism evidence="2">
    <name type="scientific">Kwoniella dejecticola CBS 10117</name>
    <dbReference type="NCBI Taxonomy" id="1296121"/>
    <lineage>
        <taxon>Eukaryota</taxon>
        <taxon>Fungi</taxon>
        <taxon>Dikarya</taxon>
        <taxon>Basidiomycota</taxon>
        <taxon>Agaricomycotina</taxon>
        <taxon>Tremellomycetes</taxon>
        <taxon>Tremellales</taxon>
        <taxon>Cryptococcaceae</taxon>
        <taxon>Kwoniella</taxon>
    </lineage>
</organism>
<protein>
    <submittedName>
        <fullName evidence="2">Uncharacterized protein</fullName>
    </submittedName>
</protein>
<dbReference type="AlphaFoldDB" id="A0A1A6A1S3"/>